<proteinExistence type="predicted"/>
<evidence type="ECO:0000313" key="1">
    <source>
        <dbReference type="EMBL" id="MBP2451833.1"/>
    </source>
</evidence>
<organism evidence="1 2">
    <name type="scientific">Mycolicibacterium lutetiense</name>
    <dbReference type="NCBI Taxonomy" id="1641992"/>
    <lineage>
        <taxon>Bacteria</taxon>
        <taxon>Bacillati</taxon>
        <taxon>Actinomycetota</taxon>
        <taxon>Actinomycetes</taxon>
        <taxon>Mycobacteriales</taxon>
        <taxon>Mycobacteriaceae</taxon>
        <taxon>Mycolicibacterium</taxon>
    </lineage>
</organism>
<comment type="caution">
    <text evidence="1">The sequence shown here is derived from an EMBL/GenBank/DDBJ whole genome shotgun (WGS) entry which is preliminary data.</text>
</comment>
<dbReference type="RefSeq" id="WP_209915580.1">
    <property type="nucleotide sequence ID" value="NZ_JAGIOP010000001.1"/>
</dbReference>
<protein>
    <submittedName>
        <fullName evidence="1">Uncharacterized protein</fullName>
    </submittedName>
</protein>
<name>A0ABS4ZQS7_9MYCO</name>
<dbReference type="EMBL" id="JAGIOP010000001">
    <property type="protein sequence ID" value="MBP2451833.1"/>
    <property type="molecule type" value="Genomic_DNA"/>
</dbReference>
<accession>A0ABS4ZQS7</accession>
<evidence type="ECO:0000313" key="2">
    <source>
        <dbReference type="Proteomes" id="UP000694460"/>
    </source>
</evidence>
<keyword evidence="2" id="KW-1185">Reference proteome</keyword>
<sequence>MDTPCIVPVLLPVHRDRAWRARCGGTWSWDESRGMWLDESKGEADRDAWRGQKSMESFSRLVGPFTEVD</sequence>
<gene>
    <name evidence="1" type="ORF">JOF57_001718</name>
</gene>
<dbReference type="Proteomes" id="UP000694460">
    <property type="component" value="Unassembled WGS sequence"/>
</dbReference>
<reference evidence="1 2" key="1">
    <citation type="submission" date="2021-03" db="EMBL/GenBank/DDBJ databases">
        <title>Sequencing the genomes of 1000 actinobacteria strains.</title>
        <authorList>
            <person name="Klenk H.-P."/>
        </authorList>
    </citation>
    <scope>NUCLEOTIDE SEQUENCE [LARGE SCALE GENOMIC DNA]</scope>
    <source>
        <strain evidence="1 2">DSM 46713</strain>
    </source>
</reference>